<feature type="region of interest" description="Disordered" evidence="1">
    <location>
        <begin position="228"/>
        <end position="352"/>
    </location>
</feature>
<keyword evidence="2" id="KW-0687">Ribonucleoprotein</keyword>
<dbReference type="Proteomes" id="UP000215332">
    <property type="component" value="Chromosome 1"/>
</dbReference>
<feature type="compositionally biased region" description="Basic and acidic residues" evidence="1">
    <location>
        <begin position="231"/>
        <end position="244"/>
    </location>
</feature>
<name>A0A239WZY9_9ACTN</name>
<dbReference type="eggNOG" id="COG0088">
    <property type="taxonomic scope" value="Bacteria"/>
</dbReference>
<accession>A0A239WZY9</accession>
<proteinExistence type="predicted"/>
<organism evidence="2 3">
    <name type="scientific">Cutibacterium granulosum</name>
    <dbReference type="NCBI Taxonomy" id="33011"/>
    <lineage>
        <taxon>Bacteria</taxon>
        <taxon>Bacillati</taxon>
        <taxon>Actinomycetota</taxon>
        <taxon>Actinomycetes</taxon>
        <taxon>Propionibacteriales</taxon>
        <taxon>Propionibacteriaceae</taxon>
        <taxon>Cutibacterium</taxon>
    </lineage>
</organism>
<reference evidence="2 3" key="1">
    <citation type="submission" date="2017-06" db="EMBL/GenBank/DDBJ databases">
        <authorList>
            <consortium name="Pathogen Informatics"/>
        </authorList>
    </citation>
    <scope>NUCLEOTIDE SEQUENCE [LARGE SCALE GENOMIC DNA]</scope>
    <source>
        <strain evidence="2 3">NCTC11865</strain>
    </source>
</reference>
<gene>
    <name evidence="2" type="ORF">SAMEA4412665_01806</name>
</gene>
<dbReference type="SUPFAM" id="SSF58113">
    <property type="entry name" value="Apolipoprotein A-I"/>
    <property type="match status" value="1"/>
</dbReference>
<feature type="region of interest" description="Disordered" evidence="1">
    <location>
        <begin position="1"/>
        <end position="23"/>
    </location>
</feature>
<protein>
    <submittedName>
        <fullName evidence="2">50S ribosomal protein L4</fullName>
    </submittedName>
</protein>
<evidence type="ECO:0000313" key="2">
    <source>
        <dbReference type="EMBL" id="SNV39710.1"/>
    </source>
</evidence>
<dbReference type="RefSeq" id="WP_021105727.1">
    <property type="nucleotide sequence ID" value="NZ_LT906441.1"/>
</dbReference>
<dbReference type="GO" id="GO:0005840">
    <property type="term" value="C:ribosome"/>
    <property type="evidence" value="ECO:0007669"/>
    <property type="project" value="UniProtKB-KW"/>
</dbReference>
<evidence type="ECO:0000313" key="3">
    <source>
        <dbReference type="Proteomes" id="UP000215332"/>
    </source>
</evidence>
<dbReference type="AlphaFoldDB" id="A0A239WZY9"/>
<sequence length="380" mass="39983">MSRNKKAKAAADKAAASNLSSSFKEQRAQALEAAAAYLTAAQEKAGPLASQASEKIAPWAKAAGEKLAPLTEQAKELGGKALSEAQKNMGPTLENAKEVASEKFHQAYDSFQEDILPGLEEKASQVSEHPMTQEARQRRKAAVAAIRGESLEPEKSEKKHGGFKKFLCWGSVVSAVGVGIYAARKFLTSSDDGWTAHEPTETYSWTPKAPTAFSKDDAASCCSDAKGSSCDCKDDASTSPKDDAPATAPDTVTEGNSATEMTAEGAPAQGHKSNHGASKPVAKPEKPATGSKSAARSVADTSPEPVAALVAEDPKAESTQDTSVDSYVGDNPPEGFIIKGNERSKKYHVPGSGGYDRTIADVWFTTEEAAKKAGFTRAQR</sequence>
<dbReference type="KEGG" id="cgrn:4412665_01806"/>
<dbReference type="EMBL" id="LT906441">
    <property type="protein sequence ID" value="SNV39710.1"/>
    <property type="molecule type" value="Genomic_DNA"/>
</dbReference>
<evidence type="ECO:0000256" key="1">
    <source>
        <dbReference type="SAM" id="MobiDB-lite"/>
    </source>
</evidence>
<keyword evidence="2" id="KW-0689">Ribosomal protein</keyword>
<dbReference type="Gene3D" id="1.20.120.20">
    <property type="entry name" value="Apolipoprotein"/>
    <property type="match status" value="1"/>
</dbReference>